<keyword evidence="3" id="KW-1185">Reference proteome</keyword>
<evidence type="ECO:0000313" key="2">
    <source>
        <dbReference type="EMBL" id="MFB9075664.1"/>
    </source>
</evidence>
<dbReference type="EMBL" id="JBHMFI010000023">
    <property type="protein sequence ID" value="MFB9075664.1"/>
    <property type="molecule type" value="Genomic_DNA"/>
</dbReference>
<sequence>MSHDGSQIHRVDVSLAGRELDDLTTEVGDGVHVVRAGIGQDHRDDTPVRQHGDPPVHHGGLSQPRLAEDECRGIGDNPGPKPRHWVRADEGASAQVIAQRCADHRQPGPGRERVKPTHLDRGSLQLEGGLDDVHRSSAGPVPAARAGPVPGGLAGLAPALTGLGAVPRCGALTLGVLAFEPGQVLLGQRQRGSDERIRGRLEIGHQKNSLRVSGMSM</sequence>
<evidence type="ECO:0000256" key="1">
    <source>
        <dbReference type="SAM" id="MobiDB-lite"/>
    </source>
</evidence>
<feature type="compositionally biased region" description="Basic and acidic residues" evidence="1">
    <location>
        <begin position="40"/>
        <end position="56"/>
    </location>
</feature>
<gene>
    <name evidence="2" type="ORF">ACFFX0_32665</name>
</gene>
<feature type="region of interest" description="Disordered" evidence="1">
    <location>
        <begin position="38"/>
        <end position="65"/>
    </location>
</feature>
<evidence type="ECO:0000313" key="3">
    <source>
        <dbReference type="Proteomes" id="UP001589575"/>
    </source>
</evidence>
<reference evidence="2 3" key="1">
    <citation type="submission" date="2024-09" db="EMBL/GenBank/DDBJ databases">
        <authorList>
            <person name="Sun Q."/>
            <person name="Mori K."/>
        </authorList>
    </citation>
    <scope>NUCLEOTIDE SEQUENCE [LARGE SCALE GENOMIC DNA]</scope>
    <source>
        <strain evidence="2 3">CCM 7609</strain>
    </source>
</reference>
<organism evidence="2 3">
    <name type="scientific">Citricoccus parietis</name>
    <dbReference type="NCBI Taxonomy" id="592307"/>
    <lineage>
        <taxon>Bacteria</taxon>
        <taxon>Bacillati</taxon>
        <taxon>Actinomycetota</taxon>
        <taxon>Actinomycetes</taxon>
        <taxon>Micrococcales</taxon>
        <taxon>Micrococcaceae</taxon>
        <taxon>Citricoccus</taxon>
    </lineage>
</organism>
<comment type="caution">
    <text evidence="2">The sequence shown here is derived from an EMBL/GenBank/DDBJ whole genome shotgun (WGS) entry which is preliminary data.</text>
</comment>
<protein>
    <submittedName>
        <fullName evidence="2">Uncharacterized protein</fullName>
    </submittedName>
</protein>
<name>A0ABV5GAM7_9MICC</name>
<dbReference type="Proteomes" id="UP001589575">
    <property type="component" value="Unassembled WGS sequence"/>
</dbReference>
<accession>A0ABV5GAM7</accession>
<proteinExistence type="predicted"/>